<gene>
    <name evidence="1" type="ORF">DHETER_LOCUS14142</name>
</gene>
<proteinExistence type="predicted"/>
<evidence type="ECO:0000313" key="1">
    <source>
        <dbReference type="EMBL" id="CAG8742576.1"/>
    </source>
</evidence>
<sequence length="153" mass="17882">ENEELRTTIGQLRGQREENIHYKEPKVSLPDKFDGTRALYRSFLNQVWLVIRMQPNRYPNDQAQVGLFESLLTEPALAWFASLLENESPILETFTNLIKEFKATFAAFIDQFRNGLRNDIKDLFLTVEDPTSLNDAITKAVRCDNRLFERKQE</sequence>
<dbReference type="Proteomes" id="UP000789702">
    <property type="component" value="Unassembled WGS sequence"/>
</dbReference>
<protein>
    <submittedName>
        <fullName evidence="1">2123_t:CDS:1</fullName>
    </submittedName>
</protein>
<organism evidence="1 2">
    <name type="scientific">Dentiscutata heterogama</name>
    <dbReference type="NCBI Taxonomy" id="1316150"/>
    <lineage>
        <taxon>Eukaryota</taxon>
        <taxon>Fungi</taxon>
        <taxon>Fungi incertae sedis</taxon>
        <taxon>Mucoromycota</taxon>
        <taxon>Glomeromycotina</taxon>
        <taxon>Glomeromycetes</taxon>
        <taxon>Diversisporales</taxon>
        <taxon>Gigasporaceae</taxon>
        <taxon>Dentiscutata</taxon>
    </lineage>
</organism>
<dbReference type="EMBL" id="CAJVPU010041934">
    <property type="protein sequence ID" value="CAG8742576.1"/>
    <property type="molecule type" value="Genomic_DNA"/>
</dbReference>
<evidence type="ECO:0000313" key="2">
    <source>
        <dbReference type="Proteomes" id="UP000789702"/>
    </source>
</evidence>
<name>A0ACA9QA63_9GLOM</name>
<reference evidence="1" key="1">
    <citation type="submission" date="2021-06" db="EMBL/GenBank/DDBJ databases">
        <authorList>
            <person name="Kallberg Y."/>
            <person name="Tangrot J."/>
            <person name="Rosling A."/>
        </authorList>
    </citation>
    <scope>NUCLEOTIDE SEQUENCE</scope>
    <source>
        <strain evidence="1">IL203A</strain>
    </source>
</reference>
<keyword evidence="2" id="KW-1185">Reference proteome</keyword>
<accession>A0ACA9QA63</accession>
<feature type="non-terminal residue" evidence="1">
    <location>
        <position position="1"/>
    </location>
</feature>
<comment type="caution">
    <text evidence="1">The sequence shown here is derived from an EMBL/GenBank/DDBJ whole genome shotgun (WGS) entry which is preliminary data.</text>
</comment>